<dbReference type="PANTHER" id="PTHR33744">
    <property type="entry name" value="CARBOHYDRATE DIACID REGULATOR"/>
    <property type="match status" value="1"/>
</dbReference>
<dbReference type="InterPro" id="IPR051448">
    <property type="entry name" value="CdaR-like_regulators"/>
</dbReference>
<comment type="similarity">
    <text evidence="1">Belongs to the CdaR family.</text>
</comment>
<dbReference type="EMBL" id="CP001966">
    <property type="protein sequence ID" value="ADG80444.1"/>
    <property type="molecule type" value="Genomic_DNA"/>
</dbReference>
<name>D5UMH0_TSUPD</name>
<dbReference type="Proteomes" id="UP000001213">
    <property type="component" value="Chromosome"/>
</dbReference>
<evidence type="ECO:0000313" key="5">
    <source>
        <dbReference type="Proteomes" id="UP000001213"/>
    </source>
</evidence>
<dbReference type="Pfam" id="PF13556">
    <property type="entry name" value="HTH_30"/>
    <property type="match status" value="1"/>
</dbReference>
<organism evidence="4 5">
    <name type="scientific">Tsukamurella paurometabola (strain ATCC 8368 / DSM 20162 / CCUG 35730 / CIP 100753 / JCM 10117 / KCTC 9821 / NBRC 16120 / NCIMB 702349 / NCTC 13040)</name>
    <name type="common">Corynebacterium paurometabolum</name>
    <dbReference type="NCBI Taxonomy" id="521096"/>
    <lineage>
        <taxon>Bacteria</taxon>
        <taxon>Bacillati</taxon>
        <taxon>Actinomycetota</taxon>
        <taxon>Actinomycetes</taxon>
        <taxon>Mycobacteriales</taxon>
        <taxon>Tsukamurellaceae</taxon>
        <taxon>Tsukamurella</taxon>
    </lineage>
</organism>
<evidence type="ECO:0000313" key="4">
    <source>
        <dbReference type="EMBL" id="ADG80444.1"/>
    </source>
</evidence>
<protein>
    <submittedName>
        <fullName evidence="4">Putative transcriptional regulator, PucR family</fullName>
    </submittedName>
</protein>
<dbReference type="InterPro" id="IPR042070">
    <property type="entry name" value="PucR_C-HTH_sf"/>
</dbReference>
<evidence type="ECO:0000259" key="2">
    <source>
        <dbReference type="Pfam" id="PF13556"/>
    </source>
</evidence>
<sequence>MPNSWPEPSEQVKDLIRRGAEIASNPPKEWVAELHDATLAGAIMQGIAADPTLAELVRQSNMAAMLLWATHNLRHPGARVPPNTDDEALAVARDLVRRGLDLHGIDSYRTGLNAAWRRWMELCFTLTADPDELRELLSITWHSMSTYIDDTITAIAIRMAAEHEQLTTGTNADRLATISLVLEGAPISRVRAEQQLGYRLTGPHTAAVVWTSGDTSDLDAAAQALARHAGTPRPLTVVASASALWVWLPGTVVPNSSDLARELADHPEVRVALGRPGDDLDGFRRSHLDAGSAQRLLTRLGSPRRVARYDDIALISLITADTGKADEFVRDTLGELLTADQDTRDTVATYVSEQFNTSRTAERLYTHRNTVIRRLTRADELLPRPLAENPTGVAVALDVLRWLAP</sequence>
<keyword evidence="5" id="KW-1185">Reference proteome</keyword>
<dbReference type="STRING" id="521096.Tpau_3869"/>
<dbReference type="HOGENOM" id="CLU_051160_0_0_11"/>
<reference evidence="5" key="1">
    <citation type="submission" date="2010-03" db="EMBL/GenBank/DDBJ databases">
        <title>The complete chromosome of Tsukamurella paurometabola DSM 20162.</title>
        <authorList>
            <consortium name="US DOE Joint Genome Institute (JGI-PGF)"/>
            <person name="Lucas S."/>
            <person name="Copeland A."/>
            <person name="Lapidus A."/>
            <person name="Glavina del Rio T."/>
            <person name="Dalin E."/>
            <person name="Tice H."/>
            <person name="Bruce D."/>
            <person name="Goodwin L."/>
            <person name="Pitluck S."/>
            <person name="Kyrpides N."/>
            <person name="Mavromatis K."/>
            <person name="Ivanova N."/>
            <person name="Mikhailova N."/>
            <person name="Munk A.C."/>
            <person name="Brettin T."/>
            <person name="Detter J.C."/>
            <person name="Tapia R."/>
            <person name="Han C."/>
            <person name="Larimer F."/>
            <person name="Land M."/>
            <person name="Hauser L."/>
            <person name="Markowitz V."/>
            <person name="Cheng J.-F."/>
            <person name="Hugenholtz P."/>
            <person name="Woyke T."/>
            <person name="Wu D."/>
            <person name="Jando M."/>
            <person name="Brambilla E."/>
            <person name="Klenk H.-P."/>
            <person name="Eisen J.A."/>
        </authorList>
    </citation>
    <scope>NUCLEOTIDE SEQUENCE [LARGE SCALE GENOMIC DNA]</scope>
    <source>
        <strain evidence="5">ATCC 8368 / DSM 20162 / CCUG 35730 / CIP 100753 / JCM 10117 / KCTC 9821 / NBRC 16120 / NCIMB 702349 / NCTC 13040</strain>
    </source>
</reference>
<feature type="domain" description="CdaR GGDEF-like" evidence="3">
    <location>
        <begin position="191"/>
        <end position="295"/>
    </location>
</feature>
<dbReference type="AlphaFoldDB" id="D5UMH0"/>
<evidence type="ECO:0000256" key="1">
    <source>
        <dbReference type="ARBA" id="ARBA00006754"/>
    </source>
</evidence>
<dbReference type="InterPro" id="IPR025736">
    <property type="entry name" value="PucR_C-HTH_dom"/>
</dbReference>
<dbReference type="eggNOG" id="COG2508">
    <property type="taxonomic scope" value="Bacteria"/>
</dbReference>
<reference evidence="4 5" key="2">
    <citation type="journal article" date="2011" name="Stand. Genomic Sci.">
        <title>Complete genome sequence of Tsukamurella paurometabola type strain (no. 33).</title>
        <authorList>
            <person name="Munk A.C."/>
            <person name="Lapidus A."/>
            <person name="Lucas S."/>
            <person name="Nolan M."/>
            <person name="Tice H."/>
            <person name="Cheng J.F."/>
            <person name="Del Rio T.G."/>
            <person name="Goodwin L."/>
            <person name="Pitluck S."/>
            <person name="Liolios K."/>
            <person name="Huntemann M."/>
            <person name="Ivanova N."/>
            <person name="Mavromatis K."/>
            <person name="Mikhailova N."/>
            <person name="Pati A."/>
            <person name="Chen A."/>
            <person name="Palaniappan K."/>
            <person name="Tapia R."/>
            <person name="Han C."/>
            <person name="Land M."/>
            <person name="Hauser L."/>
            <person name="Chang Y.J."/>
            <person name="Jeffries C.D."/>
            <person name="Brettin T."/>
            <person name="Yasawong M."/>
            <person name="Brambilla E.M."/>
            <person name="Rohde M."/>
            <person name="Sikorski J."/>
            <person name="Goker M."/>
            <person name="Detter J.C."/>
            <person name="Woyke T."/>
            <person name="Bristow J."/>
            <person name="Eisen J.A."/>
            <person name="Markowitz V."/>
            <person name="Hugenholtz P."/>
            <person name="Kyrpides N.C."/>
            <person name="Klenk H.P."/>
        </authorList>
    </citation>
    <scope>NUCLEOTIDE SEQUENCE [LARGE SCALE GENOMIC DNA]</scope>
    <source>
        <strain evidence="5">ATCC 8368 / DSM 20162 / CCUG 35730 / CIP 100753 / JCM 10117 / KCTC 9821 / NBRC 16120 / NCIMB 702349 / NCTC 13040</strain>
    </source>
</reference>
<evidence type="ECO:0000259" key="3">
    <source>
        <dbReference type="Pfam" id="PF17853"/>
    </source>
</evidence>
<dbReference type="KEGG" id="tpr:Tpau_3869"/>
<dbReference type="Gene3D" id="1.10.10.2840">
    <property type="entry name" value="PucR C-terminal helix-turn-helix domain"/>
    <property type="match status" value="1"/>
</dbReference>
<dbReference type="RefSeq" id="WP_013128440.1">
    <property type="nucleotide sequence ID" value="NC_014158.1"/>
</dbReference>
<dbReference type="PANTHER" id="PTHR33744:SF1">
    <property type="entry name" value="DNA-BINDING TRANSCRIPTIONAL ACTIVATOR ADER"/>
    <property type="match status" value="1"/>
</dbReference>
<dbReference type="InterPro" id="IPR041522">
    <property type="entry name" value="CdaR_GGDEF"/>
</dbReference>
<feature type="domain" description="PucR C-terminal helix-turn-helix" evidence="2">
    <location>
        <begin position="345"/>
        <end position="397"/>
    </location>
</feature>
<gene>
    <name evidence="4" type="ordered locus">Tpau_3869</name>
</gene>
<dbReference type="Pfam" id="PF17853">
    <property type="entry name" value="GGDEF_2"/>
    <property type="match status" value="1"/>
</dbReference>
<proteinExistence type="inferred from homology"/>
<accession>D5UMH0</accession>